<dbReference type="PROSITE" id="PS50110">
    <property type="entry name" value="RESPONSE_REGULATORY"/>
    <property type="match status" value="1"/>
</dbReference>
<dbReference type="Proteomes" id="UP000490980">
    <property type="component" value="Unassembled WGS sequence"/>
</dbReference>
<evidence type="ECO:0000256" key="4">
    <source>
        <dbReference type="PROSITE-ProRule" id="PRU00169"/>
    </source>
</evidence>
<comment type="caution">
    <text evidence="6">The sequence shown here is derived from an EMBL/GenBank/DDBJ whole genome shotgun (WGS) entry which is preliminary data.</text>
</comment>
<dbReference type="Pfam" id="PF00072">
    <property type="entry name" value="Response_reg"/>
    <property type="match status" value="1"/>
</dbReference>
<evidence type="ECO:0000256" key="3">
    <source>
        <dbReference type="ARBA" id="ARBA00023163"/>
    </source>
</evidence>
<dbReference type="GO" id="GO:0003677">
    <property type="term" value="F:DNA binding"/>
    <property type="evidence" value="ECO:0007669"/>
    <property type="project" value="UniProtKB-KW"/>
</dbReference>
<organism evidence="6 7">
    <name type="scientific">Luteibacter anthropi</name>
    <dbReference type="NCBI Taxonomy" id="564369"/>
    <lineage>
        <taxon>Bacteria</taxon>
        <taxon>Pseudomonadati</taxon>
        <taxon>Pseudomonadota</taxon>
        <taxon>Gammaproteobacteria</taxon>
        <taxon>Lysobacterales</taxon>
        <taxon>Rhodanobacteraceae</taxon>
        <taxon>Luteibacter</taxon>
    </lineage>
</organism>
<evidence type="ECO:0000256" key="1">
    <source>
        <dbReference type="ARBA" id="ARBA00023015"/>
    </source>
</evidence>
<dbReference type="SUPFAM" id="SSF52172">
    <property type="entry name" value="CheY-like"/>
    <property type="match status" value="1"/>
</dbReference>
<protein>
    <submittedName>
        <fullName evidence="6">Response regulator transcription factor</fullName>
    </submittedName>
</protein>
<feature type="domain" description="Response regulatory" evidence="5">
    <location>
        <begin position="5"/>
        <end position="121"/>
    </location>
</feature>
<evidence type="ECO:0000259" key="5">
    <source>
        <dbReference type="PROSITE" id="PS50110"/>
    </source>
</evidence>
<name>A0A7X5UD68_9GAMM</name>
<feature type="modified residue" description="4-aspartylphosphate" evidence="4">
    <location>
        <position position="56"/>
    </location>
</feature>
<keyword evidence="7" id="KW-1185">Reference proteome</keyword>
<dbReference type="SMART" id="SM00448">
    <property type="entry name" value="REC"/>
    <property type="match status" value="1"/>
</dbReference>
<dbReference type="PANTHER" id="PTHR43214">
    <property type="entry name" value="TWO-COMPONENT RESPONSE REGULATOR"/>
    <property type="match status" value="1"/>
</dbReference>
<dbReference type="InterPro" id="IPR058245">
    <property type="entry name" value="NreC/VraR/RcsB-like_REC"/>
</dbReference>
<keyword evidence="3" id="KW-0804">Transcription</keyword>
<dbReference type="InterPro" id="IPR001789">
    <property type="entry name" value="Sig_transdc_resp-reg_receiver"/>
</dbReference>
<dbReference type="EMBL" id="JAARLZ010000010">
    <property type="protein sequence ID" value="NII08087.1"/>
    <property type="molecule type" value="Genomic_DNA"/>
</dbReference>
<keyword evidence="4" id="KW-0597">Phosphoprotein</keyword>
<dbReference type="Gene3D" id="3.40.50.2300">
    <property type="match status" value="1"/>
</dbReference>
<proteinExistence type="predicted"/>
<reference evidence="6 7" key="1">
    <citation type="submission" date="2020-03" db="EMBL/GenBank/DDBJ databases">
        <authorList>
            <person name="Lai Q."/>
        </authorList>
    </citation>
    <scope>NUCLEOTIDE SEQUENCE [LARGE SCALE GENOMIC DNA]</scope>
    <source>
        <strain evidence="6 7">CCUG 25036</strain>
    </source>
</reference>
<dbReference type="AlphaFoldDB" id="A0A7X5UD68"/>
<accession>A0A7X5UD68</accession>
<dbReference type="CDD" id="cd17535">
    <property type="entry name" value="REC_NarL-like"/>
    <property type="match status" value="1"/>
</dbReference>
<keyword evidence="1" id="KW-0805">Transcription regulation</keyword>
<evidence type="ECO:0000313" key="7">
    <source>
        <dbReference type="Proteomes" id="UP000490980"/>
    </source>
</evidence>
<gene>
    <name evidence="6" type="ORF">HBF25_17010</name>
</gene>
<dbReference type="PANTHER" id="PTHR43214:SF41">
    <property type="entry name" value="NITRATE_NITRITE RESPONSE REGULATOR PROTEIN NARP"/>
    <property type="match status" value="1"/>
</dbReference>
<evidence type="ECO:0000313" key="6">
    <source>
        <dbReference type="EMBL" id="NII08087.1"/>
    </source>
</evidence>
<keyword evidence="2" id="KW-0238">DNA-binding</keyword>
<evidence type="ECO:0000256" key="2">
    <source>
        <dbReference type="ARBA" id="ARBA00023125"/>
    </source>
</evidence>
<dbReference type="InterPro" id="IPR011006">
    <property type="entry name" value="CheY-like_superfamily"/>
</dbReference>
<dbReference type="InterPro" id="IPR039420">
    <property type="entry name" value="WalR-like"/>
</dbReference>
<dbReference type="RefSeq" id="WP_166950504.1">
    <property type="nucleotide sequence ID" value="NZ_JAARLZ010000010.1"/>
</dbReference>
<dbReference type="GO" id="GO:0000160">
    <property type="term" value="P:phosphorelay signal transduction system"/>
    <property type="evidence" value="ECO:0007669"/>
    <property type="project" value="InterPro"/>
</dbReference>
<sequence>MTTVTVLLADEHEVARDTLATLLSSTPGFQVVGATDDGLEAVRLAMATRPSLMVFDSSMRGLSGLHAARRIAGLCPETRLLCLTAQEEAGAIRSVFDAGSHGFVRKRDGYEVLMEAIESVMRTRYYVSPEVAAFLLHGKRWQRLAPVQGRHAPEFTPELEALMAPPAPVALRYPRPMPRPGLREPC</sequence>